<comment type="caution">
    <text evidence="1">The sequence shown here is derived from an EMBL/GenBank/DDBJ whole genome shotgun (WGS) entry which is preliminary data.</text>
</comment>
<dbReference type="EMBL" id="CM023488">
    <property type="protein sequence ID" value="KAH6923459.1"/>
    <property type="molecule type" value="Genomic_DNA"/>
</dbReference>
<reference evidence="1" key="1">
    <citation type="submission" date="2020-05" db="EMBL/GenBank/DDBJ databases">
        <title>Large-scale comparative analyses of tick genomes elucidate their genetic diversity and vector capacities.</title>
        <authorList>
            <person name="Jia N."/>
            <person name="Wang J."/>
            <person name="Shi W."/>
            <person name="Du L."/>
            <person name="Sun Y."/>
            <person name="Zhan W."/>
            <person name="Jiang J."/>
            <person name="Wang Q."/>
            <person name="Zhang B."/>
            <person name="Ji P."/>
            <person name="Sakyi L.B."/>
            <person name="Cui X."/>
            <person name="Yuan T."/>
            <person name="Jiang B."/>
            <person name="Yang W."/>
            <person name="Lam T.T.-Y."/>
            <person name="Chang Q."/>
            <person name="Ding S."/>
            <person name="Wang X."/>
            <person name="Zhu J."/>
            <person name="Ruan X."/>
            <person name="Zhao L."/>
            <person name="Wei J."/>
            <person name="Que T."/>
            <person name="Du C."/>
            <person name="Cheng J."/>
            <person name="Dai P."/>
            <person name="Han X."/>
            <person name="Huang E."/>
            <person name="Gao Y."/>
            <person name="Liu J."/>
            <person name="Shao H."/>
            <person name="Ye R."/>
            <person name="Li L."/>
            <person name="Wei W."/>
            <person name="Wang X."/>
            <person name="Wang C."/>
            <person name="Yang T."/>
            <person name="Huo Q."/>
            <person name="Li W."/>
            <person name="Guo W."/>
            <person name="Chen H."/>
            <person name="Zhou L."/>
            <person name="Ni X."/>
            <person name="Tian J."/>
            <person name="Zhou Y."/>
            <person name="Sheng Y."/>
            <person name="Liu T."/>
            <person name="Pan Y."/>
            <person name="Xia L."/>
            <person name="Li J."/>
            <person name="Zhao F."/>
            <person name="Cao W."/>
        </authorList>
    </citation>
    <scope>NUCLEOTIDE SEQUENCE</scope>
    <source>
        <strain evidence="1">Hyas-2018</strain>
    </source>
</reference>
<sequence>MLHDAQKRRHRQLPDQEDTDSELFARISTNVVQSYVTFFPSQAWYIGCNVTAASEQLLANLFPIKCELVVDMGYSCVTSQATTEDGYVIDIDRVALPQEARYMTRPENGTRRPPILLVPGITIDSGLWFVHYSPHSCELVVDMGYSCVTSQATTEDGYVIDIDRVALPQEARYMTRPENGYALADHEYDVWSMNTRDDACCSRHKNLSQDDNRYWRWSFDEIGRYDIAAAIDHVLNATGSTRIPVLVYSQTFLSAVILLSTRPEYNDKIDILLSYAPVTPPSTHRFPFAQLEAFVDALLAVERVEGMNVVERTRKLKALKVPVEIPPLVAREDRIAAAHQ</sequence>
<gene>
    <name evidence="1" type="ORF">HPB50_001280</name>
</gene>
<name>A0ACB7RNJ9_HYAAI</name>
<organism evidence="1 2">
    <name type="scientific">Hyalomma asiaticum</name>
    <name type="common">Tick</name>
    <dbReference type="NCBI Taxonomy" id="266040"/>
    <lineage>
        <taxon>Eukaryota</taxon>
        <taxon>Metazoa</taxon>
        <taxon>Ecdysozoa</taxon>
        <taxon>Arthropoda</taxon>
        <taxon>Chelicerata</taxon>
        <taxon>Arachnida</taxon>
        <taxon>Acari</taxon>
        <taxon>Parasitiformes</taxon>
        <taxon>Ixodida</taxon>
        <taxon>Ixodoidea</taxon>
        <taxon>Ixodidae</taxon>
        <taxon>Hyalomminae</taxon>
        <taxon>Hyalomma</taxon>
    </lineage>
</organism>
<keyword evidence="2" id="KW-1185">Reference proteome</keyword>
<evidence type="ECO:0000313" key="2">
    <source>
        <dbReference type="Proteomes" id="UP000821845"/>
    </source>
</evidence>
<proteinExistence type="predicted"/>
<protein>
    <submittedName>
        <fullName evidence="1">Uncharacterized protein</fullName>
    </submittedName>
</protein>
<accession>A0ACB7RNJ9</accession>
<dbReference type="Proteomes" id="UP000821845">
    <property type="component" value="Chromosome 8"/>
</dbReference>
<evidence type="ECO:0000313" key="1">
    <source>
        <dbReference type="EMBL" id="KAH6923459.1"/>
    </source>
</evidence>